<proteinExistence type="predicted"/>
<keyword evidence="4" id="KW-1185">Reference proteome</keyword>
<dbReference type="EMBL" id="CAMAPE010000045">
    <property type="protein sequence ID" value="CAH9103441.1"/>
    <property type="molecule type" value="Genomic_DNA"/>
</dbReference>
<dbReference type="SUPFAM" id="SSF53098">
    <property type="entry name" value="Ribonuclease H-like"/>
    <property type="match status" value="1"/>
</dbReference>
<dbReference type="AlphaFoldDB" id="A0A9P0ZL97"/>
<protein>
    <recommendedName>
        <fullName evidence="2">Integrase catalytic domain-containing protein</fullName>
    </recommendedName>
</protein>
<dbReference type="GO" id="GO:0003676">
    <property type="term" value="F:nucleic acid binding"/>
    <property type="evidence" value="ECO:0007669"/>
    <property type="project" value="InterPro"/>
</dbReference>
<dbReference type="InterPro" id="IPR054722">
    <property type="entry name" value="PolX-like_BBD"/>
</dbReference>
<evidence type="ECO:0000313" key="3">
    <source>
        <dbReference type="EMBL" id="CAH9103441.1"/>
    </source>
</evidence>
<reference evidence="3" key="1">
    <citation type="submission" date="2022-07" db="EMBL/GenBank/DDBJ databases">
        <authorList>
            <person name="Macas J."/>
            <person name="Novak P."/>
            <person name="Neumann P."/>
        </authorList>
    </citation>
    <scope>NUCLEOTIDE SEQUENCE</scope>
</reference>
<name>A0A9P0ZL97_CUSEU</name>
<dbReference type="InterPro" id="IPR039537">
    <property type="entry name" value="Retrotran_Ty1/copia-like"/>
</dbReference>
<dbReference type="PANTHER" id="PTHR42648">
    <property type="entry name" value="TRANSPOSASE, PUTATIVE-RELATED"/>
    <property type="match status" value="1"/>
</dbReference>
<dbReference type="GO" id="GO:0015074">
    <property type="term" value="P:DNA integration"/>
    <property type="evidence" value="ECO:0007669"/>
    <property type="project" value="InterPro"/>
</dbReference>
<gene>
    <name evidence="3" type="ORF">CEURO_LOCUS16123</name>
</gene>
<dbReference type="PANTHER" id="PTHR42648:SF29">
    <property type="entry name" value="RNA-DIRECTED DNA POLYMERASE"/>
    <property type="match status" value="1"/>
</dbReference>
<dbReference type="InterPro" id="IPR001584">
    <property type="entry name" value="Integrase_cat-core"/>
</dbReference>
<sequence length="362" mass="40974">MKTELQDQGQSSSSSDVQINMAGIFLQGHPWIIDSGASEHITRNNYDLIDVQTHTSIPSVKIPNGDSTSVQAMGSLRLSNGFHLQRVLYIPKFHCNLLSVNRLISDLNCEITFINDLCILQELPSKKLIGVGQCRDGLYYLDLPKDGGVAMSVSPHLDLWHQRLGHASDNKLHHISFLRGLGRSNNLCDSCIRAKQTRLPFPNSAIKSTHCFELIHCDIWGGYKIESISGARYFLTIFDDFTRAVWVYLIKNKSEVPLILIQFFNMVNTQFEQKVKRLRADNGAEFQTNALSDYYRQNGILLETSCTDTPQQNGVVERKHRHILEVARALRFQSGLPINFWGECILTTVYIINRLPSPIISN</sequence>
<dbReference type="Gene3D" id="3.30.420.10">
    <property type="entry name" value="Ribonuclease H-like superfamily/Ribonuclease H"/>
    <property type="match status" value="1"/>
</dbReference>
<evidence type="ECO:0000256" key="1">
    <source>
        <dbReference type="ARBA" id="ARBA00022670"/>
    </source>
</evidence>
<dbReference type="InterPro" id="IPR025724">
    <property type="entry name" value="GAG-pre-integrase_dom"/>
</dbReference>
<dbReference type="PROSITE" id="PS50994">
    <property type="entry name" value="INTEGRASE"/>
    <property type="match status" value="1"/>
</dbReference>
<keyword evidence="1" id="KW-0645">Protease</keyword>
<dbReference type="Proteomes" id="UP001152484">
    <property type="component" value="Unassembled WGS sequence"/>
</dbReference>
<dbReference type="Pfam" id="PF13976">
    <property type="entry name" value="gag_pre-integrs"/>
    <property type="match status" value="1"/>
</dbReference>
<dbReference type="OrthoDB" id="1745225at2759"/>
<evidence type="ECO:0000313" key="4">
    <source>
        <dbReference type="Proteomes" id="UP001152484"/>
    </source>
</evidence>
<dbReference type="Pfam" id="PF00665">
    <property type="entry name" value="rve"/>
    <property type="match status" value="1"/>
</dbReference>
<keyword evidence="1" id="KW-0378">Hydrolase</keyword>
<feature type="domain" description="Integrase catalytic" evidence="2">
    <location>
        <begin position="198"/>
        <end position="362"/>
    </location>
</feature>
<comment type="caution">
    <text evidence="3">The sequence shown here is derived from an EMBL/GenBank/DDBJ whole genome shotgun (WGS) entry which is preliminary data.</text>
</comment>
<dbReference type="GO" id="GO:0006508">
    <property type="term" value="P:proteolysis"/>
    <property type="evidence" value="ECO:0007669"/>
    <property type="project" value="UniProtKB-KW"/>
</dbReference>
<organism evidence="3 4">
    <name type="scientific">Cuscuta europaea</name>
    <name type="common">European dodder</name>
    <dbReference type="NCBI Taxonomy" id="41803"/>
    <lineage>
        <taxon>Eukaryota</taxon>
        <taxon>Viridiplantae</taxon>
        <taxon>Streptophyta</taxon>
        <taxon>Embryophyta</taxon>
        <taxon>Tracheophyta</taxon>
        <taxon>Spermatophyta</taxon>
        <taxon>Magnoliopsida</taxon>
        <taxon>eudicotyledons</taxon>
        <taxon>Gunneridae</taxon>
        <taxon>Pentapetalae</taxon>
        <taxon>asterids</taxon>
        <taxon>lamiids</taxon>
        <taxon>Solanales</taxon>
        <taxon>Convolvulaceae</taxon>
        <taxon>Cuscuteae</taxon>
        <taxon>Cuscuta</taxon>
        <taxon>Cuscuta subgen. Cuscuta</taxon>
    </lineage>
</organism>
<dbReference type="InterPro" id="IPR012337">
    <property type="entry name" value="RNaseH-like_sf"/>
</dbReference>
<dbReference type="GO" id="GO:0008233">
    <property type="term" value="F:peptidase activity"/>
    <property type="evidence" value="ECO:0007669"/>
    <property type="project" value="UniProtKB-KW"/>
</dbReference>
<accession>A0A9P0ZL97</accession>
<dbReference type="Pfam" id="PF22936">
    <property type="entry name" value="Pol_BBD"/>
    <property type="match status" value="1"/>
</dbReference>
<dbReference type="InterPro" id="IPR036397">
    <property type="entry name" value="RNaseH_sf"/>
</dbReference>
<evidence type="ECO:0000259" key="2">
    <source>
        <dbReference type="PROSITE" id="PS50994"/>
    </source>
</evidence>